<name>A0ABQ7TE69_PHRPL</name>
<dbReference type="PANTHER" id="PTHR31617:SF0">
    <property type="entry name" value="TRANSMEMBRANE PROTEIN 171"/>
    <property type="match status" value="1"/>
</dbReference>
<reference evidence="1 2" key="1">
    <citation type="journal article" date="2022" name="Gigascience">
        <title>A chromosome-level genome assembly and annotation of the desert horned lizard, Phrynosoma platyrhinos, provides insight into chromosomal rearrangements among reptiles.</title>
        <authorList>
            <person name="Koochekian N."/>
            <person name="Ascanio A."/>
            <person name="Farleigh K."/>
            <person name="Card D.C."/>
            <person name="Schield D.R."/>
            <person name="Castoe T.A."/>
            <person name="Jezkova T."/>
        </authorList>
    </citation>
    <scope>NUCLEOTIDE SEQUENCE [LARGE SCALE GENOMIC DNA]</scope>
    <source>
        <strain evidence="1">NK-2021</strain>
    </source>
</reference>
<sequence>MEALATVKELLKSLGPCLLLLDYFWVFFVGDTVMVFPPPPPPYFADCSLQTVTPSLVTNDVTLSENPPPYNSTCSN</sequence>
<gene>
    <name evidence="1" type="ORF">JD844_008701</name>
</gene>
<dbReference type="Pfam" id="PF15471">
    <property type="entry name" value="TMEM171"/>
    <property type="match status" value="1"/>
</dbReference>
<comment type="caution">
    <text evidence="1">The sequence shown here is derived from an EMBL/GenBank/DDBJ whole genome shotgun (WGS) entry which is preliminary data.</text>
</comment>
<accession>A0ABQ7TE69</accession>
<dbReference type="EMBL" id="JAIPUX010000439">
    <property type="protein sequence ID" value="KAH0628036.1"/>
    <property type="molecule type" value="Genomic_DNA"/>
</dbReference>
<proteinExistence type="predicted"/>
<evidence type="ECO:0000313" key="2">
    <source>
        <dbReference type="Proteomes" id="UP000826234"/>
    </source>
</evidence>
<dbReference type="PANTHER" id="PTHR31617">
    <property type="entry name" value="TRANSMEMBRANE PROTEIN 171"/>
    <property type="match status" value="1"/>
</dbReference>
<evidence type="ECO:0000313" key="1">
    <source>
        <dbReference type="EMBL" id="KAH0628036.1"/>
    </source>
</evidence>
<dbReference type="InterPro" id="IPR029173">
    <property type="entry name" value="TMEM171"/>
</dbReference>
<feature type="non-terminal residue" evidence="1">
    <location>
        <position position="76"/>
    </location>
</feature>
<keyword evidence="2" id="KW-1185">Reference proteome</keyword>
<organism evidence="1 2">
    <name type="scientific">Phrynosoma platyrhinos</name>
    <name type="common">Desert horned lizard</name>
    <dbReference type="NCBI Taxonomy" id="52577"/>
    <lineage>
        <taxon>Eukaryota</taxon>
        <taxon>Metazoa</taxon>
        <taxon>Chordata</taxon>
        <taxon>Craniata</taxon>
        <taxon>Vertebrata</taxon>
        <taxon>Euteleostomi</taxon>
        <taxon>Lepidosauria</taxon>
        <taxon>Squamata</taxon>
        <taxon>Bifurcata</taxon>
        <taxon>Unidentata</taxon>
        <taxon>Episquamata</taxon>
        <taxon>Toxicofera</taxon>
        <taxon>Iguania</taxon>
        <taxon>Phrynosomatidae</taxon>
        <taxon>Phrynosomatinae</taxon>
        <taxon>Phrynosoma</taxon>
    </lineage>
</organism>
<dbReference type="Proteomes" id="UP000826234">
    <property type="component" value="Unassembled WGS sequence"/>
</dbReference>
<protein>
    <submittedName>
        <fullName evidence="1">Uncharacterized protein</fullName>
    </submittedName>
</protein>